<protein>
    <recommendedName>
        <fullName evidence="5">RRM domain-containing protein</fullName>
    </recommendedName>
</protein>
<dbReference type="Pfam" id="PF00076">
    <property type="entry name" value="RRM_1"/>
    <property type="match status" value="1"/>
</dbReference>
<dbReference type="InterPro" id="IPR035979">
    <property type="entry name" value="RBD_domain_sf"/>
</dbReference>
<keyword evidence="2 3" id="KW-0694">RNA-binding</keyword>
<keyword evidence="1" id="KW-0677">Repeat</keyword>
<dbReference type="GO" id="GO:0003723">
    <property type="term" value="F:RNA binding"/>
    <property type="evidence" value="ECO:0007669"/>
    <property type="project" value="UniProtKB-UniRule"/>
</dbReference>
<dbReference type="EMBL" id="JARJCN010000002">
    <property type="protein sequence ID" value="KAJ7103313.1"/>
    <property type="molecule type" value="Genomic_DNA"/>
</dbReference>
<feature type="compositionally biased region" description="Polar residues" evidence="4">
    <location>
        <begin position="38"/>
        <end position="48"/>
    </location>
</feature>
<feature type="region of interest" description="Disordered" evidence="4">
    <location>
        <begin position="633"/>
        <end position="685"/>
    </location>
</feature>
<feature type="compositionally biased region" description="Polar residues" evidence="4">
    <location>
        <begin position="510"/>
        <end position="534"/>
    </location>
</feature>
<evidence type="ECO:0000313" key="7">
    <source>
        <dbReference type="Proteomes" id="UP001222325"/>
    </source>
</evidence>
<feature type="region of interest" description="Disordered" evidence="4">
    <location>
        <begin position="831"/>
        <end position="851"/>
    </location>
</feature>
<comment type="caution">
    <text evidence="6">The sequence shown here is derived from an EMBL/GenBank/DDBJ whole genome shotgun (WGS) entry which is preliminary data.</text>
</comment>
<feature type="compositionally biased region" description="Polar residues" evidence="4">
    <location>
        <begin position="337"/>
        <end position="364"/>
    </location>
</feature>
<feature type="compositionally biased region" description="Low complexity" evidence="4">
    <location>
        <begin position="1024"/>
        <end position="1035"/>
    </location>
</feature>
<feature type="domain" description="RRM" evidence="5">
    <location>
        <begin position="555"/>
        <end position="635"/>
    </location>
</feature>
<dbReference type="AlphaFoldDB" id="A0AAD6UIA7"/>
<feature type="region of interest" description="Disordered" evidence="4">
    <location>
        <begin position="722"/>
        <end position="759"/>
    </location>
</feature>
<evidence type="ECO:0000313" key="6">
    <source>
        <dbReference type="EMBL" id="KAJ7103313.1"/>
    </source>
</evidence>
<dbReference type="Proteomes" id="UP001222325">
    <property type="component" value="Unassembled WGS sequence"/>
</dbReference>
<feature type="compositionally biased region" description="Low complexity" evidence="4">
    <location>
        <begin position="374"/>
        <end position="388"/>
    </location>
</feature>
<name>A0AAD6UIA7_9AGAR</name>
<evidence type="ECO:0000256" key="2">
    <source>
        <dbReference type="ARBA" id="ARBA00022884"/>
    </source>
</evidence>
<evidence type="ECO:0000256" key="4">
    <source>
        <dbReference type="SAM" id="MobiDB-lite"/>
    </source>
</evidence>
<feature type="region of interest" description="Disordered" evidence="4">
    <location>
        <begin position="974"/>
        <end position="1088"/>
    </location>
</feature>
<feature type="region of interest" description="Disordered" evidence="4">
    <location>
        <begin position="309"/>
        <end position="534"/>
    </location>
</feature>
<evidence type="ECO:0000256" key="1">
    <source>
        <dbReference type="ARBA" id="ARBA00022737"/>
    </source>
</evidence>
<dbReference type="SMART" id="SM00360">
    <property type="entry name" value="RRM"/>
    <property type="match status" value="2"/>
</dbReference>
<dbReference type="InterPro" id="IPR000504">
    <property type="entry name" value="RRM_dom"/>
</dbReference>
<gene>
    <name evidence="6" type="ORF">B0H15DRAFT_206570</name>
</gene>
<keyword evidence="7" id="KW-1185">Reference proteome</keyword>
<dbReference type="SUPFAM" id="SSF54928">
    <property type="entry name" value="RNA-binding domain, RBD"/>
    <property type="match status" value="2"/>
</dbReference>
<dbReference type="CDD" id="cd00590">
    <property type="entry name" value="RRM_SF"/>
    <property type="match status" value="1"/>
</dbReference>
<accession>A0AAD6UIA7</accession>
<proteinExistence type="predicted"/>
<feature type="region of interest" description="Disordered" evidence="4">
    <location>
        <begin position="1"/>
        <end position="49"/>
    </location>
</feature>
<evidence type="ECO:0000256" key="3">
    <source>
        <dbReference type="PROSITE-ProRule" id="PRU00176"/>
    </source>
</evidence>
<feature type="compositionally biased region" description="Basic and acidic residues" evidence="4">
    <location>
        <begin position="436"/>
        <end position="465"/>
    </location>
</feature>
<feature type="compositionally biased region" description="Polar residues" evidence="4">
    <location>
        <begin position="397"/>
        <end position="408"/>
    </location>
</feature>
<dbReference type="PANTHER" id="PTHR23236:SF119">
    <property type="entry name" value="NUCLEAR RNA-BINDING PROTEIN SART-3"/>
    <property type="match status" value="1"/>
</dbReference>
<dbReference type="InterPro" id="IPR012677">
    <property type="entry name" value="Nucleotide-bd_a/b_plait_sf"/>
</dbReference>
<dbReference type="PANTHER" id="PTHR23236">
    <property type="entry name" value="EUKARYOTIC TRANSLATION INITIATION FACTOR 4B/4H"/>
    <property type="match status" value="1"/>
</dbReference>
<reference evidence="6" key="1">
    <citation type="submission" date="2023-03" db="EMBL/GenBank/DDBJ databases">
        <title>Massive genome expansion in bonnet fungi (Mycena s.s.) driven by repeated elements and novel gene families across ecological guilds.</title>
        <authorList>
            <consortium name="Lawrence Berkeley National Laboratory"/>
            <person name="Harder C.B."/>
            <person name="Miyauchi S."/>
            <person name="Viragh M."/>
            <person name="Kuo A."/>
            <person name="Thoen E."/>
            <person name="Andreopoulos B."/>
            <person name="Lu D."/>
            <person name="Skrede I."/>
            <person name="Drula E."/>
            <person name="Henrissat B."/>
            <person name="Morin E."/>
            <person name="Kohler A."/>
            <person name="Barry K."/>
            <person name="LaButti K."/>
            <person name="Morin E."/>
            <person name="Salamov A."/>
            <person name="Lipzen A."/>
            <person name="Mereny Z."/>
            <person name="Hegedus B."/>
            <person name="Baldrian P."/>
            <person name="Stursova M."/>
            <person name="Weitz H."/>
            <person name="Taylor A."/>
            <person name="Grigoriev I.V."/>
            <person name="Nagy L.G."/>
            <person name="Martin F."/>
            <person name="Kauserud H."/>
        </authorList>
    </citation>
    <scope>NUCLEOTIDE SEQUENCE</scope>
    <source>
        <strain evidence="6">CBHHK173m</strain>
    </source>
</reference>
<sequence length="1088" mass="118403">MPQKPSARAWGTRFDTLPSSPPSSPQTREAALVEDANTHSAAGNNLDESNVKKIDKMPHDASVFVGSLPTNIEQSELSRLLSEHLSEHAEVRSIKLVKDSKGGVCAFVQCEDAVAASSLIHTLHSNAPKHFLGRVLRYEPARAFRTLLISYRTPMQFISSDRGKGGGENVQLDPPLAMRLWRPRNSKYLSLLYNTEAVDAENHANTVREGLGSDPGLFLQPVNFDEGSIRMLSAHFGPLEAFGLFKSFNTANEHVPAHPPPHDGPRLPEMNAGVFEVKWAHRDDCVSALMTLRRVPHLTVTWAHQPGPFGFEQHPPHQHGRFPPNHINNGAYPFHIQNPTPSSQSHAVSVVTSPGTVQSHSSHVSAAGEAAHGSNSTDVSFSVSSTNTDDWKRISPLPTQDYDSSASFRSPGFVDASPKAPKVEWSDNDFPPLGDTKADRRAEQGVWADKKAYRGGDEGEGRDRPPSSLSVVIADDGSGVHRDPTAPSYPNDEQELDMPDTPGLGMSPITPKTSGSQFPTTPTSTNGDLQCSSYQGYESNDKNHYFDGPKDLDPTTLFVGGLEMFGPGAWDEARVSAFFERFGGLESVKVVRPLNARAAFAFVKFDNTESPARAVFEEHNRVYGGRAMRVQLRDCNPPRSSNWRYAGRGRGRFPQYAPQRRYPEDSDQAPERPASGIHPDDSRTTDEVAELRNLSLGDDKSGKDGGAAEPTDFAVTAFMDDESPTAAPQAREDRSQSCPASRRASPGPGSLPEASSQPEYREWYDEPASATMTPPLPSHNLSTAAPGAHFPVPGGGYYPPAWAHSYPQQMPYGMPYYPGYPGYLHGPQAPSQAFSSPVGSDASGPASGPQRPWQTMGMYGAYVSYPAFPARPPNVDPTSPRGQAPLQPTGFIQNEQGTLIPVYQPEALDQYMASNQTASATTPPAPPPNGTAAWPQYPPVPAHAFPNPVHPMMGMPPRAFPLQTQANMNVGWAPGQFPPHPPPHSHGTPHPIVPSHPANFRGGYQDMGGPNGRRHPGRRDQHPNAANNNNNNRNNLGRPMPSNRPPRGGMHHMGYTPHNEGAQQMHHLPRSNQVNPGSADWNQWTVTR</sequence>
<dbReference type="Gene3D" id="3.30.70.330">
    <property type="match status" value="2"/>
</dbReference>
<dbReference type="PROSITE" id="PS50102">
    <property type="entry name" value="RRM"/>
    <property type="match status" value="2"/>
</dbReference>
<feature type="compositionally biased region" description="Polar residues" evidence="4">
    <location>
        <begin position="1070"/>
        <end position="1088"/>
    </location>
</feature>
<feature type="domain" description="RRM" evidence="5">
    <location>
        <begin position="61"/>
        <end position="143"/>
    </location>
</feature>
<organism evidence="6 7">
    <name type="scientific">Mycena belliarum</name>
    <dbReference type="NCBI Taxonomy" id="1033014"/>
    <lineage>
        <taxon>Eukaryota</taxon>
        <taxon>Fungi</taxon>
        <taxon>Dikarya</taxon>
        <taxon>Basidiomycota</taxon>
        <taxon>Agaricomycotina</taxon>
        <taxon>Agaricomycetes</taxon>
        <taxon>Agaricomycetidae</taxon>
        <taxon>Agaricales</taxon>
        <taxon>Marasmiineae</taxon>
        <taxon>Mycenaceae</taxon>
        <taxon>Mycena</taxon>
    </lineage>
</organism>
<evidence type="ECO:0000259" key="5">
    <source>
        <dbReference type="PROSITE" id="PS50102"/>
    </source>
</evidence>